<sequence>MADKSMTGLSEGEAKEFHGIFVSTMSSFFGVVIFAHLLAWFWRPWL</sequence>
<dbReference type="InterPro" id="IPR023624">
    <property type="entry name" value="Antenna_beta_dom_sf"/>
</dbReference>
<feature type="binding site" description="axial binding residue" evidence="15">
    <location>
        <position position="18"/>
    </location>
    <ligand>
        <name>a bacteriochlorophyll</name>
        <dbReference type="ChEBI" id="CHEBI:38201"/>
    </ligand>
    <ligandPart>
        <name>Mg</name>
        <dbReference type="ChEBI" id="CHEBI:25107"/>
    </ligandPart>
</feature>
<accession>A0A839H7Z2</accession>
<keyword evidence="5" id="KW-0148">Chlorophyll</keyword>
<evidence type="ECO:0000256" key="1">
    <source>
        <dbReference type="ARBA" id="ARBA00002455"/>
    </source>
</evidence>
<evidence type="ECO:0000313" key="18">
    <source>
        <dbReference type="EMBL" id="MBB1125224.1"/>
    </source>
</evidence>
<dbReference type="InterPro" id="IPR000066">
    <property type="entry name" value="Antenna_a/b"/>
</dbReference>
<keyword evidence="11 16" id="KW-1133">Transmembrane helix</keyword>
<evidence type="ECO:0000256" key="5">
    <source>
        <dbReference type="ARBA" id="ARBA00022494"/>
    </source>
</evidence>
<evidence type="ECO:0000256" key="14">
    <source>
        <dbReference type="ARBA" id="ARBA00023243"/>
    </source>
</evidence>
<dbReference type="AlphaFoldDB" id="A0A839H7Z2"/>
<evidence type="ECO:0000256" key="16">
    <source>
        <dbReference type="SAM" id="Phobius"/>
    </source>
</evidence>
<evidence type="ECO:0000256" key="8">
    <source>
        <dbReference type="ARBA" id="ARBA00022723"/>
    </source>
</evidence>
<feature type="binding site" description="axial binding residue" evidence="15">
    <location>
        <position position="36"/>
    </location>
    <ligand>
        <name>a bacteriochlorophyll</name>
        <dbReference type="ChEBI" id="CHEBI:38201"/>
    </ligand>
    <ligandPart>
        <name>Mg</name>
        <dbReference type="ChEBI" id="CHEBI:25107"/>
    </ligandPart>
</feature>
<comment type="similarity">
    <text evidence="3">Belongs to the antenna complex beta subunit family.</text>
</comment>
<keyword evidence="7 16" id="KW-0812">Transmembrane</keyword>
<dbReference type="Pfam" id="PF00556">
    <property type="entry name" value="LHC"/>
    <property type="match status" value="1"/>
</dbReference>
<comment type="subcellular location">
    <subcellularLocation>
        <location evidence="2">Cell inner membrane</location>
        <topology evidence="2">Single-pass type II membrane protein</topology>
    </subcellularLocation>
</comment>
<dbReference type="Gene3D" id="1.20.5.250">
    <property type="match status" value="1"/>
</dbReference>
<dbReference type="GO" id="GO:0046872">
    <property type="term" value="F:metal ion binding"/>
    <property type="evidence" value="ECO:0007669"/>
    <property type="project" value="UniProtKB-KW"/>
</dbReference>
<keyword evidence="6" id="KW-0042">Antenna complex</keyword>
<evidence type="ECO:0000256" key="11">
    <source>
        <dbReference type="ARBA" id="ARBA00022989"/>
    </source>
</evidence>
<comment type="caution">
    <text evidence="18">The sequence shown here is derived from an EMBL/GenBank/DDBJ whole genome shotgun (WGS) entry which is preliminary data.</text>
</comment>
<dbReference type="GO" id="GO:0042314">
    <property type="term" value="F:bacteriochlorophyll binding"/>
    <property type="evidence" value="ECO:0007669"/>
    <property type="project" value="UniProtKB-KW"/>
</dbReference>
<evidence type="ECO:0000256" key="6">
    <source>
        <dbReference type="ARBA" id="ARBA00022549"/>
    </source>
</evidence>
<dbReference type="Proteomes" id="UP000548632">
    <property type="component" value="Unassembled WGS sequence"/>
</dbReference>
<keyword evidence="4" id="KW-1003">Cell membrane</keyword>
<keyword evidence="9 15" id="KW-0460">Magnesium</keyword>
<keyword evidence="14" id="KW-0437">Light-harvesting polypeptide</keyword>
<feature type="transmembrane region" description="Helical" evidence="16">
    <location>
        <begin position="20"/>
        <end position="42"/>
    </location>
</feature>
<evidence type="ECO:0000256" key="13">
    <source>
        <dbReference type="ARBA" id="ARBA00023136"/>
    </source>
</evidence>
<evidence type="ECO:0000256" key="4">
    <source>
        <dbReference type="ARBA" id="ARBA00022475"/>
    </source>
</evidence>
<proteinExistence type="inferred from homology"/>
<dbReference type="GO" id="GO:0030077">
    <property type="term" value="C:plasma membrane light-harvesting complex"/>
    <property type="evidence" value="ECO:0007669"/>
    <property type="project" value="InterPro"/>
</dbReference>
<dbReference type="RefSeq" id="WP_182582405.1">
    <property type="nucleotide sequence ID" value="NZ_JABVCQ010000005.1"/>
</dbReference>
<evidence type="ECO:0000256" key="2">
    <source>
        <dbReference type="ARBA" id="ARBA00004249"/>
    </source>
</evidence>
<reference evidence="18 19" key="1">
    <citation type="journal article" date="2020" name="Arch. Microbiol.">
        <title>The genome sequence of the giant phototrophic gammaproteobacterium Thiospirillum jenense gives insight into its physiological properties and phylogenetic relationships.</title>
        <authorList>
            <person name="Imhoff J.F."/>
            <person name="Meyer T.E."/>
            <person name="Kyndt J.A."/>
        </authorList>
    </citation>
    <scope>NUCLEOTIDE SEQUENCE [LARGE SCALE GENOMIC DNA]</scope>
    <source>
        <strain evidence="18 19">DSM 216</strain>
    </source>
</reference>
<keyword evidence="12" id="KW-0157">Chromophore</keyword>
<evidence type="ECO:0000256" key="3">
    <source>
        <dbReference type="ARBA" id="ARBA00011052"/>
    </source>
</evidence>
<keyword evidence="8 15" id="KW-0479">Metal-binding</keyword>
<dbReference type="InterPro" id="IPR002362">
    <property type="entry name" value="LHB-1/5"/>
</dbReference>
<organism evidence="18 19">
    <name type="scientific">Thiospirillum jenense</name>
    <dbReference type="NCBI Taxonomy" id="1653858"/>
    <lineage>
        <taxon>Bacteria</taxon>
        <taxon>Pseudomonadati</taxon>
        <taxon>Pseudomonadota</taxon>
        <taxon>Gammaproteobacteria</taxon>
        <taxon>Chromatiales</taxon>
        <taxon>Chromatiaceae</taxon>
        <taxon>Thiospirillum</taxon>
    </lineage>
</organism>
<keyword evidence="13 16" id="KW-0472">Membrane</keyword>
<keyword evidence="10" id="KW-0076">Bacteriochlorophyll</keyword>
<dbReference type="InterPro" id="IPR035889">
    <property type="entry name" value="Light-harvesting_complex"/>
</dbReference>
<name>A0A839H7Z2_9GAMM</name>
<dbReference type="SUPFAM" id="SSF56918">
    <property type="entry name" value="Light-harvesting complex subunits"/>
    <property type="match status" value="1"/>
</dbReference>
<evidence type="ECO:0000256" key="12">
    <source>
        <dbReference type="ARBA" id="ARBA00022991"/>
    </source>
</evidence>
<dbReference type="PIRSF" id="PIRSF002900">
    <property type="entry name" value="Antenna_beta"/>
    <property type="match status" value="1"/>
</dbReference>
<evidence type="ECO:0000256" key="7">
    <source>
        <dbReference type="ARBA" id="ARBA00022692"/>
    </source>
</evidence>
<evidence type="ECO:0000256" key="10">
    <source>
        <dbReference type="ARBA" id="ARBA00022956"/>
    </source>
</evidence>
<feature type="domain" description="Antenna complex alpha/beta subunit" evidence="17">
    <location>
        <begin position="12"/>
        <end position="46"/>
    </location>
</feature>
<dbReference type="EMBL" id="JABVCQ010000005">
    <property type="protein sequence ID" value="MBB1125224.1"/>
    <property type="molecule type" value="Genomic_DNA"/>
</dbReference>
<gene>
    <name evidence="18" type="ORF">HUK38_03135</name>
</gene>
<evidence type="ECO:0000256" key="15">
    <source>
        <dbReference type="PIRSR" id="PIRSR002900-1"/>
    </source>
</evidence>
<dbReference type="GO" id="GO:0019684">
    <property type="term" value="P:photosynthesis, light reaction"/>
    <property type="evidence" value="ECO:0007669"/>
    <property type="project" value="InterPro"/>
</dbReference>
<keyword evidence="19" id="KW-1185">Reference proteome</keyword>
<dbReference type="NCBIfam" id="NF040862">
    <property type="entry name" value="pufB_517_ASD"/>
    <property type="match status" value="1"/>
</dbReference>
<evidence type="ECO:0000313" key="19">
    <source>
        <dbReference type="Proteomes" id="UP000548632"/>
    </source>
</evidence>
<evidence type="ECO:0000259" key="17">
    <source>
        <dbReference type="Pfam" id="PF00556"/>
    </source>
</evidence>
<dbReference type="PRINTS" id="PR00674">
    <property type="entry name" value="LIGHTHARVSTB"/>
</dbReference>
<evidence type="ECO:0000256" key="9">
    <source>
        <dbReference type="ARBA" id="ARBA00022842"/>
    </source>
</evidence>
<comment type="function">
    <text evidence="1">Antenna complexes are light-harvesting systems, which transfer the excitation energy to the reaction centers.</text>
</comment>
<protein>
    <submittedName>
        <fullName evidence="18">Light-harvesting protein</fullName>
    </submittedName>
</protein>
<dbReference type="GO" id="GO:0005886">
    <property type="term" value="C:plasma membrane"/>
    <property type="evidence" value="ECO:0007669"/>
    <property type="project" value="UniProtKB-SubCell"/>
</dbReference>